<dbReference type="PANTHER" id="PTHR43300:SF7">
    <property type="entry name" value="UDP-N-ACETYLBACILLOSAMINE N-ACETYLTRANSFERASE"/>
    <property type="match status" value="1"/>
</dbReference>
<dbReference type="EMBL" id="JAIRBC010000021">
    <property type="protein sequence ID" value="MCG2461896.1"/>
    <property type="molecule type" value="Genomic_DNA"/>
</dbReference>
<sequence>MQNIVILGASGHGSVILDSIEKFGRYKVIGFLDSFKKRGAMQNGYQVLGSELDLPYLIDKFQIHGGVVAIGDNWTRKRVVERITKLVPSFNLIKVVHPSAVIGKDVRIGKGSVILPGVVINTNAIVGDFCIINTNSSLGHDGRMENYSSLASGVCTGGNFSLGEFSAVSLGVTVLENTSIGEHTVIGAGSLVLKDIGSFVMAYGSPARVVRPRLVGESYLTGGKQDKLIKVFRDEI</sequence>
<evidence type="ECO:0000256" key="1">
    <source>
        <dbReference type="ARBA" id="ARBA00007274"/>
    </source>
</evidence>
<feature type="binding site" evidence="3">
    <location>
        <position position="71"/>
    </location>
    <ligand>
        <name>substrate</name>
    </ligand>
</feature>
<dbReference type="Proteomes" id="UP001200642">
    <property type="component" value="Unassembled WGS sequence"/>
</dbReference>
<dbReference type="CDD" id="cd03360">
    <property type="entry name" value="LbH_AT_putative"/>
    <property type="match status" value="1"/>
</dbReference>
<evidence type="ECO:0000256" key="2">
    <source>
        <dbReference type="PIRSR" id="PIRSR620019-1"/>
    </source>
</evidence>
<evidence type="ECO:0000313" key="6">
    <source>
        <dbReference type="Proteomes" id="UP001200642"/>
    </source>
</evidence>
<comment type="caution">
    <text evidence="5">The sequence shown here is derived from an EMBL/GenBank/DDBJ whole genome shotgun (WGS) entry which is preliminary data.</text>
</comment>
<name>A0AAE3JQA4_9FLAO</name>
<comment type="similarity">
    <text evidence="1">Belongs to the transferase hexapeptide repeat family.</text>
</comment>
<dbReference type="NCBIfam" id="TIGR03570">
    <property type="entry name" value="NeuD_NnaD"/>
    <property type="match status" value="1"/>
</dbReference>
<dbReference type="InterPro" id="IPR011004">
    <property type="entry name" value="Trimer_LpxA-like_sf"/>
</dbReference>
<dbReference type="InterPro" id="IPR001451">
    <property type="entry name" value="Hexapep"/>
</dbReference>
<dbReference type="InterPro" id="IPR050179">
    <property type="entry name" value="Trans_hexapeptide_repeat"/>
</dbReference>
<dbReference type="AlphaFoldDB" id="A0AAE3JQA4"/>
<gene>
    <name evidence="5" type="ORF">K8352_14140</name>
</gene>
<organism evidence="5 6">
    <name type="scientific">Cerina litoralis</name>
    <dbReference type="NCBI Taxonomy" id="2874477"/>
    <lineage>
        <taxon>Bacteria</taxon>
        <taxon>Pseudomonadati</taxon>
        <taxon>Bacteroidota</taxon>
        <taxon>Flavobacteriia</taxon>
        <taxon>Flavobacteriales</taxon>
        <taxon>Flavobacteriaceae</taxon>
        <taxon>Cerina</taxon>
    </lineage>
</organism>
<dbReference type="Gene3D" id="2.160.10.10">
    <property type="entry name" value="Hexapeptide repeat proteins"/>
    <property type="match status" value="1"/>
</dbReference>
<dbReference type="InterPro" id="IPR020019">
    <property type="entry name" value="AcTrfase_PglD-like"/>
</dbReference>
<dbReference type="SUPFAM" id="SSF51161">
    <property type="entry name" value="Trimeric LpxA-like enzymes"/>
    <property type="match status" value="1"/>
</dbReference>
<evidence type="ECO:0000259" key="4">
    <source>
        <dbReference type="Pfam" id="PF17836"/>
    </source>
</evidence>
<feature type="active site" description="Proton acceptor" evidence="2">
    <location>
        <position position="140"/>
    </location>
</feature>
<dbReference type="PANTHER" id="PTHR43300">
    <property type="entry name" value="ACETYLTRANSFERASE"/>
    <property type="match status" value="1"/>
</dbReference>
<accession>A0AAE3JQA4</accession>
<feature type="site" description="Increases basicity of active site His" evidence="2">
    <location>
        <position position="141"/>
    </location>
</feature>
<keyword evidence="6" id="KW-1185">Reference proteome</keyword>
<evidence type="ECO:0000256" key="3">
    <source>
        <dbReference type="PIRSR" id="PIRSR620019-2"/>
    </source>
</evidence>
<proteinExistence type="inferred from homology"/>
<feature type="binding site" evidence="3">
    <location>
        <begin position="10"/>
        <end position="12"/>
    </location>
    <ligand>
        <name>substrate</name>
    </ligand>
</feature>
<dbReference type="Pfam" id="PF00132">
    <property type="entry name" value="Hexapep"/>
    <property type="match status" value="1"/>
</dbReference>
<dbReference type="Pfam" id="PF17836">
    <property type="entry name" value="PglD_N"/>
    <property type="match status" value="1"/>
</dbReference>
<evidence type="ECO:0000313" key="5">
    <source>
        <dbReference type="EMBL" id="MCG2461896.1"/>
    </source>
</evidence>
<protein>
    <submittedName>
        <fullName evidence="5">Acetyltransferase</fullName>
    </submittedName>
</protein>
<feature type="domain" description="PglD N-terminal" evidence="4">
    <location>
        <begin position="3"/>
        <end position="83"/>
    </location>
</feature>
<dbReference type="InterPro" id="IPR041561">
    <property type="entry name" value="PglD_N"/>
</dbReference>
<dbReference type="RefSeq" id="WP_317903037.1">
    <property type="nucleotide sequence ID" value="NZ_JAIRBC010000021.1"/>
</dbReference>
<dbReference type="Gene3D" id="3.40.50.20">
    <property type="match status" value="1"/>
</dbReference>
<reference evidence="5" key="1">
    <citation type="submission" date="2023-02" db="EMBL/GenBank/DDBJ databases">
        <title>Genome of Flavobacteriaceae gen. nov. sp. strain F89.</title>
        <authorList>
            <person name="Wang Y."/>
        </authorList>
    </citation>
    <scope>NUCLEOTIDE SEQUENCE</scope>
    <source>
        <strain evidence="5">F89</strain>
    </source>
</reference>